<dbReference type="EMBL" id="CP022022">
    <property type="protein sequence ID" value="ASF41605.1"/>
    <property type="molecule type" value="Genomic_DNA"/>
</dbReference>
<sequence length="148" mass="16952">MDLGSFFPQEIKDNFAKRNIELGKTLLIEIPDFNISYKKYLIIVATNELYIAGVVINTEVNLNVAWSEKVKNLHLLIKQQDHSFLKYDSFVDCSKLHKRLIAEICNAIKENPSMVVGNVTDSFLRELQITITNAKTISIKDKKDFGFL</sequence>
<dbReference type="Proteomes" id="UP000197007">
    <property type="component" value="Chromosome"/>
</dbReference>
<accession>A0A1Z4BK08</accession>
<keyword evidence="2" id="KW-1185">Reference proteome</keyword>
<evidence type="ECO:0000313" key="2">
    <source>
        <dbReference type="Proteomes" id="UP000197007"/>
    </source>
</evidence>
<dbReference type="AlphaFoldDB" id="A0A1Z4BK08"/>
<proteinExistence type="predicted"/>
<organism evidence="1 2">
    <name type="scientific">Capnocytophaga endodontalis</name>
    <dbReference type="NCBI Taxonomy" id="2708117"/>
    <lineage>
        <taxon>Bacteria</taxon>
        <taxon>Pseudomonadati</taxon>
        <taxon>Bacteroidota</taxon>
        <taxon>Flavobacteriia</taxon>
        <taxon>Flavobacteriales</taxon>
        <taxon>Flavobacteriaceae</taxon>
        <taxon>Capnocytophaga</taxon>
    </lineage>
</organism>
<protein>
    <submittedName>
        <fullName evidence="1">Uncharacterized protein</fullName>
    </submittedName>
</protein>
<dbReference type="RefSeq" id="WP_002677693.1">
    <property type="nucleotide sequence ID" value="NZ_CP022022.1"/>
</dbReference>
<gene>
    <name evidence="1" type="ORF">CBG49_00055</name>
</gene>
<name>A0A1Z4BK08_9FLAO</name>
<dbReference type="KEGG" id="capn:CBG49_00055"/>
<evidence type="ECO:0000313" key="1">
    <source>
        <dbReference type="EMBL" id="ASF41605.1"/>
    </source>
</evidence>
<reference evidence="2" key="1">
    <citation type="submission" date="2017-06" db="EMBL/GenBank/DDBJ databases">
        <title>Complete genome sequence of Capnocytophaga sp. KCOM 1579 (=ChDC OS43) isolated from a human refractory periapical abscess lesion.</title>
        <authorList>
            <person name="Kook J.-K."/>
            <person name="Park S.-N."/>
            <person name="Lim Y.K."/>
            <person name="Roh H."/>
        </authorList>
    </citation>
    <scope>NUCLEOTIDE SEQUENCE [LARGE SCALE GENOMIC DNA]</scope>
    <source>
        <strain evidence="2">ChDC OS43</strain>
    </source>
</reference>